<name>A0ABV2X5A8_9NOCA</name>
<evidence type="ECO:0000259" key="1">
    <source>
        <dbReference type="Pfam" id="PF01636"/>
    </source>
</evidence>
<reference evidence="2 3" key="1">
    <citation type="submission" date="2024-06" db="EMBL/GenBank/DDBJ databases">
        <title>The Natural Products Discovery Center: Release of the First 8490 Sequenced Strains for Exploring Actinobacteria Biosynthetic Diversity.</title>
        <authorList>
            <person name="Kalkreuter E."/>
            <person name="Kautsar S.A."/>
            <person name="Yang D."/>
            <person name="Bader C.D."/>
            <person name="Teijaro C.N."/>
            <person name="Fluegel L."/>
            <person name="Davis C.M."/>
            <person name="Simpson J.R."/>
            <person name="Lauterbach L."/>
            <person name="Steele A.D."/>
            <person name="Gui C."/>
            <person name="Meng S."/>
            <person name="Li G."/>
            <person name="Viehrig K."/>
            <person name="Ye F."/>
            <person name="Su P."/>
            <person name="Kiefer A.F."/>
            <person name="Nichols A."/>
            <person name="Cepeda A.J."/>
            <person name="Yan W."/>
            <person name="Fan B."/>
            <person name="Jiang Y."/>
            <person name="Adhikari A."/>
            <person name="Zheng C.-J."/>
            <person name="Schuster L."/>
            <person name="Cowan T.M."/>
            <person name="Smanski M.J."/>
            <person name="Chevrette M.G."/>
            <person name="De Carvalho L.P.S."/>
            <person name="Shen B."/>
        </authorList>
    </citation>
    <scope>NUCLEOTIDE SEQUENCE [LARGE SCALE GENOMIC DNA]</scope>
    <source>
        <strain evidence="2 3">NPDC019434</strain>
    </source>
</reference>
<dbReference type="InterPro" id="IPR011009">
    <property type="entry name" value="Kinase-like_dom_sf"/>
</dbReference>
<feature type="domain" description="Aminoglycoside phosphotransferase" evidence="1">
    <location>
        <begin position="37"/>
        <end position="234"/>
    </location>
</feature>
<dbReference type="EC" id="2.7.1.-" evidence="2"/>
<organism evidence="2 3">
    <name type="scientific">Nocardia niwae</name>
    <dbReference type="NCBI Taxonomy" id="626084"/>
    <lineage>
        <taxon>Bacteria</taxon>
        <taxon>Bacillati</taxon>
        <taxon>Actinomycetota</taxon>
        <taxon>Actinomycetes</taxon>
        <taxon>Mycobacteriales</taxon>
        <taxon>Nocardiaceae</taxon>
        <taxon>Nocardia</taxon>
    </lineage>
</organism>
<protein>
    <submittedName>
        <fullName evidence="2">Aminoglycoside phosphotransferase family protein</fullName>
        <ecNumber evidence="2">2.7.1.-</ecNumber>
    </submittedName>
</protein>
<dbReference type="Proteomes" id="UP001550535">
    <property type="component" value="Unassembled WGS sequence"/>
</dbReference>
<evidence type="ECO:0000313" key="2">
    <source>
        <dbReference type="EMBL" id="MEU2121093.1"/>
    </source>
</evidence>
<proteinExistence type="predicted"/>
<keyword evidence="2" id="KW-0808">Transferase</keyword>
<dbReference type="GO" id="GO:0016740">
    <property type="term" value="F:transferase activity"/>
    <property type="evidence" value="ECO:0007669"/>
    <property type="project" value="UniProtKB-KW"/>
</dbReference>
<gene>
    <name evidence="2" type="ORF">ABZ507_04595</name>
</gene>
<accession>A0ABV2X5A8</accession>
<comment type="caution">
    <text evidence="2">The sequence shown here is derived from an EMBL/GenBank/DDBJ whole genome shotgun (WGS) entry which is preliminary data.</text>
</comment>
<dbReference type="SUPFAM" id="SSF56112">
    <property type="entry name" value="Protein kinase-like (PK-like)"/>
    <property type="match status" value="1"/>
</dbReference>
<keyword evidence="3" id="KW-1185">Reference proteome</keyword>
<evidence type="ECO:0000313" key="3">
    <source>
        <dbReference type="Proteomes" id="UP001550535"/>
    </source>
</evidence>
<dbReference type="Pfam" id="PF01636">
    <property type="entry name" value="APH"/>
    <property type="match status" value="1"/>
</dbReference>
<dbReference type="RefSeq" id="WP_357810355.1">
    <property type="nucleotide sequence ID" value="NZ_JBEYBM010000033.1"/>
</dbReference>
<dbReference type="EMBL" id="JBEYBR010000007">
    <property type="protein sequence ID" value="MEU2121093.1"/>
    <property type="molecule type" value="Genomic_DNA"/>
</dbReference>
<dbReference type="Gene3D" id="3.90.1200.10">
    <property type="match status" value="1"/>
</dbReference>
<sequence length="293" mass="32872">MTSTRASREVLAKAAQQAGLELRQPEVIREGSHAIYRIGDIVARIGKSGTLKDAERELRVSQWLNSSGIPTVEAVSELLQPIVVDDRPVTWWQLIPDHRPATPAELGTMLRALHSLPPLADPDLPRYDPFGDLRARLATAGTVDDGDRTWLLTRYDELRKRYDKLPDPLRLTVIHGDAWQGNLIVPPSGIPTVLDLDKVSLGRPEWDLVQLAVDYTDFARVPDADYLSFVNAYGGYDVTARPDFRVFADIQELRWVGFALERACASKTAVRQANHRIACLRGAVPRPWRWEAL</sequence>
<dbReference type="InterPro" id="IPR002575">
    <property type="entry name" value="Aminoglycoside_PTrfase"/>
</dbReference>